<keyword evidence="1" id="KW-0812">Transmembrane</keyword>
<dbReference type="HOGENOM" id="CLU_902706_0_0_10"/>
<dbReference type="eggNOG" id="ENOG503387C">
    <property type="taxonomic scope" value="Bacteria"/>
</dbReference>
<keyword evidence="1" id="KW-0472">Membrane</keyword>
<gene>
    <name evidence="2" type="ordered locus">PGN_1606</name>
</gene>
<dbReference type="KEGG" id="pgn:PGN_1606"/>
<evidence type="ECO:0000313" key="3">
    <source>
        <dbReference type="Proteomes" id="UP000008842"/>
    </source>
</evidence>
<organism evidence="2 3">
    <name type="scientific">Porphyromonas gingivalis (strain ATCC 33277 / DSM 20709 / CIP 103683 / JCM 12257 / NCTC 11834 / 2561)</name>
    <dbReference type="NCBI Taxonomy" id="431947"/>
    <lineage>
        <taxon>Bacteria</taxon>
        <taxon>Pseudomonadati</taxon>
        <taxon>Bacteroidota</taxon>
        <taxon>Bacteroidia</taxon>
        <taxon>Bacteroidales</taxon>
        <taxon>Porphyromonadaceae</taxon>
        <taxon>Porphyromonas</taxon>
    </lineage>
</organism>
<accession>B2RL80</accession>
<evidence type="ECO:0000313" key="2">
    <source>
        <dbReference type="EMBL" id="BAG34125.1"/>
    </source>
</evidence>
<reference evidence="2 3" key="1">
    <citation type="journal article" date="2008" name="DNA Res.">
        <title>Determination of the genome sequence of Porphyromonas gingivalis strain ATCC 33277 and genomic comparison with strain W83 revealed extensive genome rearrangements in P. gingivalis.</title>
        <authorList>
            <person name="Naito M."/>
            <person name="Hirakawa H."/>
            <person name="Yamashita A."/>
            <person name="Ohara N."/>
            <person name="Shoji M."/>
            <person name="Yukitake H."/>
            <person name="Nakayama K."/>
            <person name="Toh H."/>
            <person name="Yoshimura F."/>
            <person name="Kuhara S."/>
            <person name="Hattori M."/>
            <person name="Hayashi T."/>
            <person name="Nakayama K."/>
        </authorList>
    </citation>
    <scope>NUCLEOTIDE SEQUENCE [LARGE SCALE GENOMIC DNA]</scope>
    <source>
        <strain evidence="3">ATCC 33277 / DSM 20709 / CIP 103683 / JCM 12257 / NCTC 11834 / 2561</strain>
    </source>
</reference>
<feature type="transmembrane region" description="Helical" evidence="1">
    <location>
        <begin position="6"/>
        <end position="26"/>
    </location>
</feature>
<sequence>MSVVPIIIYLCGISNYARLMIIRCLIRRSRTVLFGLIFVVGLFSAMAQEKKDSLSTVQPVPNSSIVEQTPLLSIDHPVQPASFQNTLTLKRFRDKHLSDALLNGLKPHRSSLQLNEDLDFAAERRDFVSPLLQTRHAAGVLSWRPTDRMHFYTSGNIGLGHDLLTGVRKDFGWNAGADFLLSQNLTAHVQGGWQQNFGFIPMTAVNGQLRWQATERLSFTTGIDYRQVQWNAFDNRTFSLKGSARYEVMDNVFVNGFGSYPLYSSTRSGLNMAVPMHGFGPQYGGSLELKVSERFGFAVGMEREYNIWTRRWETHYFAYPVFYGDKK</sequence>
<protein>
    <submittedName>
        <fullName evidence="2">Uncharacterized protein</fullName>
    </submittedName>
</protein>
<feature type="transmembrane region" description="Helical" evidence="1">
    <location>
        <begin position="31"/>
        <end position="47"/>
    </location>
</feature>
<name>B2RL80_PORG3</name>
<evidence type="ECO:0000256" key="1">
    <source>
        <dbReference type="SAM" id="Phobius"/>
    </source>
</evidence>
<dbReference type="BioCyc" id="PGIN431947:G1G2V-1807-MONOMER"/>
<dbReference type="OrthoDB" id="1013770at2"/>
<dbReference type="EMBL" id="AP009380">
    <property type="protein sequence ID" value="BAG34125.1"/>
    <property type="molecule type" value="Genomic_DNA"/>
</dbReference>
<dbReference type="Proteomes" id="UP000008842">
    <property type="component" value="Chromosome"/>
</dbReference>
<keyword evidence="1" id="KW-1133">Transmembrane helix</keyword>
<proteinExistence type="predicted"/>
<dbReference type="SUPFAM" id="SSF56935">
    <property type="entry name" value="Porins"/>
    <property type="match status" value="1"/>
</dbReference>
<dbReference type="AlphaFoldDB" id="B2RL80"/>